<reference evidence="4" key="1">
    <citation type="submission" date="2016-09" db="EMBL/GenBank/DDBJ databases">
        <authorList>
            <person name="Guldener U."/>
        </authorList>
    </citation>
    <scope>NUCLEOTIDE SEQUENCE [LARGE SCALE GENOMIC DNA]</scope>
    <source>
        <strain evidence="4">V64-1</strain>
    </source>
</reference>
<evidence type="ECO:0000256" key="2">
    <source>
        <dbReference type="SAM" id="MobiDB-lite"/>
    </source>
</evidence>
<proteinExistence type="predicted"/>
<keyword evidence="1" id="KW-0175">Coiled coil</keyword>
<feature type="region of interest" description="Disordered" evidence="2">
    <location>
        <begin position="1"/>
        <end position="54"/>
    </location>
</feature>
<evidence type="ECO:0000256" key="1">
    <source>
        <dbReference type="SAM" id="Coils"/>
    </source>
</evidence>
<evidence type="ECO:0000313" key="4">
    <source>
        <dbReference type="Proteomes" id="UP000219369"/>
    </source>
</evidence>
<dbReference type="AlphaFoldDB" id="A0A2H3SQR6"/>
<accession>A0A2H3SQR6</accession>
<sequence length="137" mass="15460">MAPTTPSHASTSGRSQQPIQPETPQPGIEVPMDTDEEEEEDIAPAHPSTHEGEVRKLKEKLRNLGTQHDSLLEGAKNNARIAQERIEKLEKQVEALVNRTDEINQDAERSRKLYREHIEHMSLLAVTRKDSGEILKP</sequence>
<protein>
    <submittedName>
        <fullName evidence="3">Uncharacterized protein</fullName>
    </submittedName>
</protein>
<name>A0A2H3SQR6_FUSOX</name>
<dbReference type="VEuPathDB" id="FungiDB:HZS61_001905"/>
<feature type="compositionally biased region" description="Acidic residues" evidence="2">
    <location>
        <begin position="32"/>
        <end position="42"/>
    </location>
</feature>
<evidence type="ECO:0000313" key="3">
    <source>
        <dbReference type="EMBL" id="SCO78501.1"/>
    </source>
</evidence>
<organism evidence="3 4">
    <name type="scientific">Fusarium oxysporum</name>
    <name type="common">Fusarium vascular wilt</name>
    <dbReference type="NCBI Taxonomy" id="5507"/>
    <lineage>
        <taxon>Eukaryota</taxon>
        <taxon>Fungi</taxon>
        <taxon>Dikarya</taxon>
        <taxon>Ascomycota</taxon>
        <taxon>Pezizomycotina</taxon>
        <taxon>Sordariomycetes</taxon>
        <taxon>Hypocreomycetidae</taxon>
        <taxon>Hypocreales</taxon>
        <taxon>Nectriaceae</taxon>
        <taxon>Fusarium</taxon>
        <taxon>Fusarium oxysporum species complex</taxon>
    </lineage>
</organism>
<feature type="compositionally biased region" description="Polar residues" evidence="2">
    <location>
        <begin position="1"/>
        <end position="22"/>
    </location>
</feature>
<gene>
    <name evidence="3" type="ORF">FRV6_02714</name>
</gene>
<dbReference type="Proteomes" id="UP000219369">
    <property type="component" value="Unassembled WGS sequence"/>
</dbReference>
<dbReference type="VEuPathDB" id="FungiDB:FOZG_18237"/>
<dbReference type="EMBL" id="FMJY01000002">
    <property type="protein sequence ID" value="SCO78501.1"/>
    <property type="molecule type" value="Genomic_DNA"/>
</dbReference>
<dbReference type="VEuPathDB" id="FungiDB:FOXG_21180"/>
<feature type="coiled-coil region" evidence="1">
    <location>
        <begin position="72"/>
        <end position="106"/>
    </location>
</feature>
<dbReference type="VEuPathDB" id="FungiDB:FOMG_11505"/>